<accession>A0AB34K2W9</accession>
<dbReference type="InterPro" id="IPR013897">
    <property type="entry name" value="Duc1"/>
</dbReference>
<reference evidence="3 4" key="1">
    <citation type="journal article" date="2024" name="Science">
        <title>Giant polyketide synthase enzymes in the biosynthesis of giant marine polyether toxins.</title>
        <authorList>
            <person name="Fallon T.R."/>
            <person name="Shende V.V."/>
            <person name="Wierzbicki I.H."/>
            <person name="Pendleton A.L."/>
            <person name="Watervoot N.F."/>
            <person name="Auber R.P."/>
            <person name="Gonzalez D.J."/>
            <person name="Wisecaver J.H."/>
            <person name="Moore B.S."/>
        </authorList>
    </citation>
    <scope>NUCLEOTIDE SEQUENCE [LARGE SCALE GENOMIC DNA]</scope>
    <source>
        <strain evidence="3 4">12B1</strain>
    </source>
</reference>
<name>A0AB34K2W9_PRYPA</name>
<evidence type="ECO:0000313" key="4">
    <source>
        <dbReference type="Proteomes" id="UP001515480"/>
    </source>
</evidence>
<comment type="caution">
    <text evidence="3">The sequence shown here is derived from an EMBL/GenBank/DDBJ whole genome shotgun (WGS) entry which is preliminary data.</text>
</comment>
<dbReference type="Proteomes" id="UP001515480">
    <property type="component" value="Unassembled WGS sequence"/>
</dbReference>
<protein>
    <recommendedName>
        <fullName evidence="2">Domain of unknown function at the cortex 1 domain-containing protein</fullName>
    </recommendedName>
</protein>
<sequence>MGRYAEVAGVPRTVQPGVTVPFSNDLFDGALLFKVTPNPLPPPSKKNPSASSAPLSPGQSYYYWELQVQGKFKQEVDSWYMGLELSEPVKLGLMSRAIAMTLMKFVKSFEPDTHATAGDKDLREAAHMVTRHFRGIDYLVITPDGEEPPKLGADLSDRPMIPKLQRPTRTRTDVTYTFSTFSTFVDLMGWRVARMPGGYTVDLSSFFGKADIAIVAYTCDRDGPHLVSKKQYFLKLSITSPNNYTGELDAPVTEAEGPPLVASARTKSGLKEGSSLGAALKKRRSRHHSSRFLPVALGGQSSPSSSRRANSREAVKTAAPSPQQQVPQVKPVAPLFSQIACPSPVASSAVDNNLLMWMSGARPNTRAHAKPHSGQRAQGGHRRWRRWLVGGRDCPGAALASPTGGGSHRALESPRSPMQLVGVSPRSPVTGLSEAALVAQAVREAAREAAAEAAAIKENHEANKVSIRRLSSRESKSERRRKHGERGEAQEADVSERNVSGRDSFPRGSRAEHSIMVAVQQESGESTSGTATACVAAKPVRSLQVELDQADSSRTDDGRLLAPRPPSISVE</sequence>
<dbReference type="Pfam" id="PF08588">
    <property type="entry name" value="Duc1"/>
    <property type="match status" value="1"/>
</dbReference>
<feature type="compositionally biased region" description="Low complexity" evidence="1">
    <location>
        <begin position="318"/>
        <end position="328"/>
    </location>
</feature>
<proteinExistence type="predicted"/>
<gene>
    <name evidence="3" type="ORF">AB1Y20_016092</name>
</gene>
<dbReference type="AlphaFoldDB" id="A0AB34K2W9"/>
<organism evidence="3 4">
    <name type="scientific">Prymnesium parvum</name>
    <name type="common">Toxic golden alga</name>
    <dbReference type="NCBI Taxonomy" id="97485"/>
    <lineage>
        <taxon>Eukaryota</taxon>
        <taxon>Haptista</taxon>
        <taxon>Haptophyta</taxon>
        <taxon>Prymnesiophyceae</taxon>
        <taxon>Prymnesiales</taxon>
        <taxon>Prymnesiaceae</taxon>
        <taxon>Prymnesium</taxon>
    </lineage>
</organism>
<feature type="region of interest" description="Disordered" evidence="1">
    <location>
        <begin position="546"/>
        <end position="571"/>
    </location>
</feature>
<feature type="compositionally biased region" description="Basic residues" evidence="1">
    <location>
        <begin position="280"/>
        <end position="290"/>
    </location>
</feature>
<feature type="region of interest" description="Disordered" evidence="1">
    <location>
        <begin position="463"/>
        <end position="532"/>
    </location>
</feature>
<dbReference type="EMBL" id="JBGBPQ010000003">
    <property type="protein sequence ID" value="KAL1527426.1"/>
    <property type="molecule type" value="Genomic_DNA"/>
</dbReference>
<feature type="region of interest" description="Disordered" evidence="1">
    <location>
        <begin position="264"/>
        <end position="328"/>
    </location>
</feature>
<keyword evidence="4" id="KW-1185">Reference proteome</keyword>
<feature type="domain" description="Domain of unknown function at the cortex 1" evidence="2">
    <location>
        <begin position="13"/>
        <end position="223"/>
    </location>
</feature>
<evidence type="ECO:0000259" key="2">
    <source>
        <dbReference type="Pfam" id="PF08588"/>
    </source>
</evidence>
<feature type="region of interest" description="Disordered" evidence="1">
    <location>
        <begin position="398"/>
        <end position="425"/>
    </location>
</feature>
<evidence type="ECO:0000313" key="3">
    <source>
        <dbReference type="EMBL" id="KAL1527426.1"/>
    </source>
</evidence>
<feature type="compositionally biased region" description="Polar residues" evidence="1">
    <location>
        <begin position="520"/>
        <end position="531"/>
    </location>
</feature>
<evidence type="ECO:0000256" key="1">
    <source>
        <dbReference type="SAM" id="MobiDB-lite"/>
    </source>
</evidence>
<feature type="compositionally biased region" description="Basic and acidic residues" evidence="1">
    <location>
        <begin position="485"/>
        <end position="500"/>
    </location>
</feature>